<dbReference type="EMBL" id="LFZN01000073">
    <property type="protein sequence ID" value="KXT00446.1"/>
    <property type="molecule type" value="Genomic_DNA"/>
</dbReference>
<gene>
    <name evidence="1" type="ORF">AC578_1936</name>
</gene>
<name>A0A139HDF3_9PEZI</name>
<dbReference type="AlphaFoldDB" id="A0A139HDF3"/>
<keyword evidence="2" id="KW-1185">Reference proteome</keyword>
<protein>
    <submittedName>
        <fullName evidence="1">Uncharacterized protein</fullName>
    </submittedName>
</protein>
<dbReference type="EMBL" id="LFZN01000073">
    <property type="protein sequence ID" value="KXT00445.1"/>
    <property type="molecule type" value="Genomic_DNA"/>
</dbReference>
<proteinExistence type="predicted"/>
<accession>A0A139HDF3</accession>
<sequence length="64" mass="7481">MLLPARIPLILCEDQLQPKNVVGRCTRYLLSHRNSHERGTLREKLMFSLDHARAQISQTTRDDH</sequence>
<reference evidence="1 2" key="1">
    <citation type="submission" date="2015-07" db="EMBL/GenBank/DDBJ databases">
        <title>Comparative genomics of the Sigatoka disease complex on banana suggests a link between parallel evolutionary changes in Pseudocercospora fijiensis and Pseudocercospora eumusae and increased virulence on the banana host.</title>
        <authorList>
            <person name="Chang T.-C."/>
            <person name="Salvucci A."/>
            <person name="Crous P.W."/>
            <person name="Stergiopoulos I."/>
        </authorList>
    </citation>
    <scope>NUCLEOTIDE SEQUENCE [LARGE SCALE GENOMIC DNA]</scope>
    <source>
        <strain evidence="1 2">CBS 114824</strain>
    </source>
</reference>
<evidence type="ECO:0000313" key="2">
    <source>
        <dbReference type="Proteomes" id="UP000070133"/>
    </source>
</evidence>
<organism evidence="1 2">
    <name type="scientific">Pseudocercospora eumusae</name>
    <dbReference type="NCBI Taxonomy" id="321146"/>
    <lineage>
        <taxon>Eukaryota</taxon>
        <taxon>Fungi</taxon>
        <taxon>Dikarya</taxon>
        <taxon>Ascomycota</taxon>
        <taxon>Pezizomycotina</taxon>
        <taxon>Dothideomycetes</taxon>
        <taxon>Dothideomycetidae</taxon>
        <taxon>Mycosphaerellales</taxon>
        <taxon>Mycosphaerellaceae</taxon>
        <taxon>Pseudocercospora</taxon>
    </lineage>
</organism>
<comment type="caution">
    <text evidence="1">The sequence shown here is derived from an EMBL/GenBank/DDBJ whole genome shotgun (WGS) entry which is preliminary data.</text>
</comment>
<dbReference type="Proteomes" id="UP000070133">
    <property type="component" value="Unassembled WGS sequence"/>
</dbReference>
<evidence type="ECO:0000313" key="1">
    <source>
        <dbReference type="EMBL" id="KXT00446.1"/>
    </source>
</evidence>